<dbReference type="GO" id="GO:0006298">
    <property type="term" value="P:mismatch repair"/>
    <property type="evidence" value="ECO:0007669"/>
    <property type="project" value="InterPro"/>
</dbReference>
<dbReference type="GO" id="GO:0016787">
    <property type="term" value="F:hydrolase activity"/>
    <property type="evidence" value="ECO:0007669"/>
    <property type="project" value="UniProtKB-KW"/>
</dbReference>
<proteinExistence type="inferred from homology"/>
<comment type="similarity">
    <text evidence="6">Belongs to the Vsr family.</text>
</comment>
<keyword evidence="5" id="KW-0234">DNA repair</keyword>
<comment type="caution">
    <text evidence="7">The sequence shown here is derived from an EMBL/GenBank/DDBJ whole genome shotgun (WGS) entry which is preliminary data.</text>
</comment>
<dbReference type="NCBIfam" id="TIGR00632">
    <property type="entry name" value="vsr"/>
    <property type="match status" value="1"/>
</dbReference>
<evidence type="ECO:0000313" key="7">
    <source>
        <dbReference type="EMBL" id="ORW34759.1"/>
    </source>
</evidence>
<evidence type="ECO:0000256" key="5">
    <source>
        <dbReference type="ARBA" id="ARBA00023204"/>
    </source>
</evidence>
<dbReference type="AlphaFoldDB" id="A0A1X2A104"/>
<evidence type="ECO:0000256" key="4">
    <source>
        <dbReference type="ARBA" id="ARBA00022801"/>
    </source>
</evidence>
<evidence type="ECO:0000256" key="6">
    <source>
        <dbReference type="ARBA" id="ARBA00029466"/>
    </source>
</evidence>
<gene>
    <name evidence="7" type="ORF">AWC17_23355</name>
</gene>
<keyword evidence="2 7" id="KW-0255">Endonuclease</keyword>
<name>A0A1X2A104_9MYCO</name>
<dbReference type="CDD" id="cd00221">
    <property type="entry name" value="Vsr"/>
    <property type="match status" value="1"/>
</dbReference>
<evidence type="ECO:0000313" key="8">
    <source>
        <dbReference type="Proteomes" id="UP000193781"/>
    </source>
</evidence>
<dbReference type="GO" id="GO:0004519">
    <property type="term" value="F:endonuclease activity"/>
    <property type="evidence" value="ECO:0007669"/>
    <property type="project" value="UniProtKB-KW"/>
</dbReference>
<dbReference type="EMBL" id="LQPH01000016">
    <property type="protein sequence ID" value="ORW34759.1"/>
    <property type="molecule type" value="Genomic_DNA"/>
</dbReference>
<dbReference type="InterPro" id="IPR011335">
    <property type="entry name" value="Restrct_endonuc-II-like"/>
</dbReference>
<reference evidence="7 8" key="1">
    <citation type="submission" date="2016-01" db="EMBL/GenBank/DDBJ databases">
        <title>The new phylogeny of the genus Mycobacterium.</title>
        <authorList>
            <person name="Tarcisio F."/>
            <person name="Conor M."/>
            <person name="Antonella G."/>
            <person name="Elisabetta G."/>
            <person name="Giulia F.S."/>
            <person name="Sara T."/>
            <person name="Anna F."/>
            <person name="Clotilde B."/>
            <person name="Roberto B."/>
            <person name="Veronica D.S."/>
            <person name="Fabio R."/>
            <person name="Monica P."/>
            <person name="Olivier J."/>
            <person name="Enrico T."/>
            <person name="Nicola S."/>
        </authorList>
    </citation>
    <scope>NUCLEOTIDE SEQUENCE [LARGE SCALE GENOMIC DNA]</scope>
    <source>
        <strain evidence="7 8">DSM 44803</strain>
    </source>
</reference>
<keyword evidence="4" id="KW-0378">Hydrolase</keyword>
<dbReference type="Proteomes" id="UP000193781">
    <property type="component" value="Unassembled WGS sequence"/>
</dbReference>
<dbReference type="InterPro" id="IPR004603">
    <property type="entry name" value="DNA_mismatch_endonuc_vsr"/>
</dbReference>
<protein>
    <submittedName>
        <fullName evidence="7">Very short patch repair endonuclease</fullName>
    </submittedName>
</protein>
<keyword evidence="3" id="KW-0227">DNA damage</keyword>
<evidence type="ECO:0000256" key="2">
    <source>
        <dbReference type="ARBA" id="ARBA00022759"/>
    </source>
</evidence>
<evidence type="ECO:0000256" key="3">
    <source>
        <dbReference type="ARBA" id="ARBA00022763"/>
    </source>
</evidence>
<sequence length="137" mass="16048">MQGNRSRDTKPELVLRSILHRRGLRYRVAACPVPGVRRTADLLFTRARLAVFIDGCFWHRCPAHYRQPSTNQEYWVAKVDRNVRRDSEVDAMLLEAGWAVVRVWEHDDPEAAADRIEHHLQLRAKWLLTTAVRRGRL</sequence>
<evidence type="ECO:0000256" key="1">
    <source>
        <dbReference type="ARBA" id="ARBA00022722"/>
    </source>
</evidence>
<keyword evidence="1" id="KW-0540">Nuclease</keyword>
<keyword evidence="8" id="KW-1185">Reference proteome</keyword>
<dbReference type="SUPFAM" id="SSF52980">
    <property type="entry name" value="Restriction endonuclease-like"/>
    <property type="match status" value="1"/>
</dbReference>
<dbReference type="Gene3D" id="3.40.960.10">
    <property type="entry name" value="VSR Endonuclease"/>
    <property type="match status" value="1"/>
</dbReference>
<dbReference type="Pfam" id="PF03852">
    <property type="entry name" value="Vsr"/>
    <property type="match status" value="1"/>
</dbReference>
<organism evidence="7 8">
    <name type="scientific">Mycobacterium nebraskense</name>
    <dbReference type="NCBI Taxonomy" id="244292"/>
    <lineage>
        <taxon>Bacteria</taxon>
        <taxon>Bacillati</taxon>
        <taxon>Actinomycetota</taxon>
        <taxon>Actinomycetes</taxon>
        <taxon>Mycobacteriales</taxon>
        <taxon>Mycobacteriaceae</taxon>
        <taxon>Mycobacterium</taxon>
    </lineage>
</organism>
<accession>A0A1X2A104</accession>